<dbReference type="PANTHER" id="PTHR42715:SF10">
    <property type="entry name" value="BETA-GLUCOSIDASE"/>
    <property type="match status" value="1"/>
</dbReference>
<dbReference type="Gene3D" id="2.60.40.10">
    <property type="entry name" value="Immunoglobulins"/>
    <property type="match status" value="1"/>
</dbReference>
<dbReference type="Pfam" id="PF01915">
    <property type="entry name" value="Glyco_hydro_3_C"/>
    <property type="match status" value="1"/>
</dbReference>
<dbReference type="Gene3D" id="3.20.20.300">
    <property type="entry name" value="Glycoside hydrolase, family 3, N-terminal domain"/>
    <property type="match status" value="1"/>
</dbReference>
<keyword evidence="2 5" id="KW-0378">Hydrolase</keyword>
<organism evidence="5 6">
    <name type="scientific">Mediterraneibacter hominis</name>
    <dbReference type="NCBI Taxonomy" id="2763054"/>
    <lineage>
        <taxon>Bacteria</taxon>
        <taxon>Bacillati</taxon>
        <taxon>Bacillota</taxon>
        <taxon>Clostridia</taxon>
        <taxon>Lachnospirales</taxon>
        <taxon>Lachnospiraceae</taxon>
        <taxon>Mediterraneibacter</taxon>
    </lineage>
</organism>
<dbReference type="InterPro" id="IPR013783">
    <property type="entry name" value="Ig-like_fold"/>
</dbReference>
<comment type="similarity">
    <text evidence="1">Belongs to the glycosyl hydrolase 3 family.</text>
</comment>
<dbReference type="InterPro" id="IPR026891">
    <property type="entry name" value="Fn3-like"/>
</dbReference>
<dbReference type="SUPFAM" id="SSF51445">
    <property type="entry name" value="(Trans)glycosidases"/>
    <property type="match status" value="1"/>
</dbReference>
<proteinExistence type="inferred from homology"/>
<dbReference type="SUPFAM" id="SSF52279">
    <property type="entry name" value="Beta-D-glucan exohydrolase, C-terminal domain"/>
    <property type="match status" value="1"/>
</dbReference>
<dbReference type="Gene3D" id="3.40.50.1700">
    <property type="entry name" value="Glycoside hydrolase family 3 C-terminal domain"/>
    <property type="match status" value="1"/>
</dbReference>
<dbReference type="RefSeq" id="WP_186875562.1">
    <property type="nucleotide sequence ID" value="NZ_JACOPF010000001.1"/>
</dbReference>
<keyword evidence="3" id="KW-1133">Transmembrane helix</keyword>
<dbReference type="GO" id="GO:0005975">
    <property type="term" value="P:carbohydrate metabolic process"/>
    <property type="evidence" value="ECO:0007669"/>
    <property type="project" value="InterPro"/>
</dbReference>
<dbReference type="InterPro" id="IPR002772">
    <property type="entry name" value="Glyco_hydro_3_C"/>
</dbReference>
<dbReference type="SMART" id="SM01217">
    <property type="entry name" value="Fn3_like"/>
    <property type="match status" value="1"/>
</dbReference>
<dbReference type="AlphaFoldDB" id="A0A923RQ03"/>
<dbReference type="InterPro" id="IPR050288">
    <property type="entry name" value="Cellulose_deg_GH3"/>
</dbReference>
<keyword evidence="3" id="KW-0812">Transmembrane</keyword>
<dbReference type="InterPro" id="IPR001764">
    <property type="entry name" value="Glyco_hydro_3_N"/>
</dbReference>
<reference evidence="5" key="1">
    <citation type="submission" date="2020-08" db="EMBL/GenBank/DDBJ databases">
        <title>Genome public.</title>
        <authorList>
            <person name="Liu C."/>
            <person name="Sun Q."/>
        </authorList>
    </citation>
    <scope>NUCLEOTIDE SEQUENCE</scope>
    <source>
        <strain evidence="5">NSJ-55</strain>
    </source>
</reference>
<comment type="caution">
    <text evidence="5">The sequence shown here is derived from an EMBL/GenBank/DDBJ whole genome shotgun (WGS) entry which is preliminary data.</text>
</comment>
<gene>
    <name evidence="5" type="ORF">H8S37_08590</name>
</gene>
<feature type="transmembrane region" description="Helical" evidence="3">
    <location>
        <begin position="950"/>
        <end position="972"/>
    </location>
</feature>
<dbReference type="Pfam" id="PF14310">
    <property type="entry name" value="Fn3-like"/>
    <property type="match status" value="1"/>
</dbReference>
<keyword evidence="6" id="KW-1185">Reference proteome</keyword>
<dbReference type="PRINTS" id="PR00133">
    <property type="entry name" value="GLHYDRLASE3"/>
</dbReference>
<accession>A0A923RQ03</accession>
<keyword evidence="3" id="KW-0472">Membrane</keyword>
<evidence type="ECO:0000259" key="4">
    <source>
        <dbReference type="SMART" id="SM01217"/>
    </source>
</evidence>
<dbReference type="Proteomes" id="UP000652477">
    <property type="component" value="Unassembled WGS sequence"/>
</dbReference>
<dbReference type="PANTHER" id="PTHR42715">
    <property type="entry name" value="BETA-GLUCOSIDASE"/>
    <property type="match status" value="1"/>
</dbReference>
<name>A0A923RQ03_9FIRM</name>
<evidence type="ECO:0000256" key="3">
    <source>
        <dbReference type="SAM" id="Phobius"/>
    </source>
</evidence>
<evidence type="ECO:0000256" key="2">
    <source>
        <dbReference type="ARBA" id="ARBA00022801"/>
    </source>
</evidence>
<dbReference type="InterPro" id="IPR017853">
    <property type="entry name" value="GH"/>
</dbReference>
<sequence length="1001" mass="110985">MEEKKKEMKTRKKAYNKARRKAIRPWKGLTILSAVLSVILIPALIVLSIFDNTVAAFVGGTFWELQNEDKNAVYYESDFNSVEEMNEYGLEICKQVEAEGAALLMNENNALPLDKGAKLSCFSNSSTNLVYGGTGSGNIDASKADNLKTALEKSGFEVNETLWNFYAGEETEEYARAQGGMVSLASASVSEVPWDVYTEEVKDSVASYEDAAVVVLSRVGGEGADLEFKEKNYLALDENEKEMMENVAAMKADGTISKIVVLINSANALQVDFLKENVYDVDACMWIGDVGISGINAVAEILSGEVNPSGSLVDTYLYDNYSSPAMVNYEPVTYEGYEEGVIPENASTYMIYQEGIYVGYKYYETRYEDYVMGTGNAGEYTYHEDVAYPFGYGMSYTDFAYSDMKVQYNASSDQFEVSVKVTNTGDTYAGKETIQVYSQSPYTQYDIENGVEKAAVSLCGFAKTDSIAPGESQTVTVYVDKRDLASYDTYGAGTYILDAGDYYLTIGTDAHDAVNNTLAAKGYTTENTKGRMDKDGDASLVYKWNQPEFDAETYSVSANGTKIENQLSNADINLYEGTEQEITYLSRNDWEGTFPAESLKLELTEQMTEDLQDVQYDPADYEEMEMPTMGADNGLKLYDMMGLDFDDEKWEDLLDQLTFDEMVTLIGDAFHWTMPVKSVEAPGTRDENGPQGLTASLIASDKTQMDATAFTSEDVMAATFNVELMTEVGKIIGNNCIHAGVSCLYGPGNNIHRTPFGGRNFEYYSEDGFLSGKMSAYETGAIQDKGINVVMKHYALNDSEQDRIGLGVWVNEQAAREIYLKAFQAPVEEGGANGVMTAYTRWGCIWSGGHRGLMTNILRDEWGCTGKNITDNVLTTYVNGVDGLMAGVTIFDAMLPYVTDQLPEYEEDPVIVNAMRTACHYNLYATLHSAGMNGVGENTTIKTVDLTVLVILRIAVAIFAILFVLSLVMWILRKRKFKQTEIYTSYKEFKKAYKSERQKES</sequence>
<evidence type="ECO:0000313" key="6">
    <source>
        <dbReference type="Proteomes" id="UP000652477"/>
    </source>
</evidence>
<evidence type="ECO:0000313" key="5">
    <source>
        <dbReference type="EMBL" id="MBC5688981.1"/>
    </source>
</evidence>
<dbReference type="GO" id="GO:0004553">
    <property type="term" value="F:hydrolase activity, hydrolyzing O-glycosyl compounds"/>
    <property type="evidence" value="ECO:0007669"/>
    <property type="project" value="InterPro"/>
</dbReference>
<dbReference type="Pfam" id="PF00933">
    <property type="entry name" value="Glyco_hydro_3"/>
    <property type="match status" value="1"/>
</dbReference>
<dbReference type="InterPro" id="IPR036881">
    <property type="entry name" value="Glyco_hydro_3_C_sf"/>
</dbReference>
<dbReference type="EMBL" id="JACOPF010000001">
    <property type="protein sequence ID" value="MBC5688981.1"/>
    <property type="molecule type" value="Genomic_DNA"/>
</dbReference>
<evidence type="ECO:0000256" key="1">
    <source>
        <dbReference type="ARBA" id="ARBA00005336"/>
    </source>
</evidence>
<dbReference type="InterPro" id="IPR036962">
    <property type="entry name" value="Glyco_hydro_3_N_sf"/>
</dbReference>
<protein>
    <submittedName>
        <fullName evidence="5">Glycoside hydrolase family 3 C-terminal domain-containing protein</fullName>
    </submittedName>
</protein>
<feature type="domain" description="Fibronectin type III-like" evidence="4">
    <location>
        <begin position="432"/>
        <end position="510"/>
    </location>
</feature>